<protein>
    <submittedName>
        <fullName evidence="1">Uncharacterized protein</fullName>
    </submittedName>
</protein>
<reference evidence="1" key="1">
    <citation type="submission" date="2014-12" db="EMBL/GenBank/DDBJ databases">
        <title>Insight into the proteome of Arion vulgaris.</title>
        <authorList>
            <person name="Aradska J."/>
            <person name="Bulat T."/>
            <person name="Smidak R."/>
            <person name="Sarate P."/>
            <person name="Gangsoo J."/>
            <person name="Sialana F."/>
            <person name="Bilban M."/>
            <person name="Lubec G."/>
        </authorList>
    </citation>
    <scope>NUCLEOTIDE SEQUENCE</scope>
    <source>
        <tissue evidence="1">Skin</tissue>
    </source>
</reference>
<proteinExistence type="predicted"/>
<organism evidence="1">
    <name type="scientific">Arion vulgaris</name>
    <dbReference type="NCBI Taxonomy" id="1028688"/>
    <lineage>
        <taxon>Eukaryota</taxon>
        <taxon>Metazoa</taxon>
        <taxon>Spiralia</taxon>
        <taxon>Lophotrochozoa</taxon>
        <taxon>Mollusca</taxon>
        <taxon>Gastropoda</taxon>
        <taxon>Heterobranchia</taxon>
        <taxon>Euthyneura</taxon>
        <taxon>Panpulmonata</taxon>
        <taxon>Eupulmonata</taxon>
        <taxon>Stylommatophora</taxon>
        <taxon>Helicina</taxon>
        <taxon>Arionoidea</taxon>
        <taxon>Arionidae</taxon>
        <taxon>Arion</taxon>
    </lineage>
</organism>
<feature type="non-terminal residue" evidence="1">
    <location>
        <position position="1"/>
    </location>
</feature>
<dbReference type="AlphaFoldDB" id="A0A0B6Z8M1"/>
<accession>A0A0B6Z8M1</accession>
<dbReference type="EMBL" id="HACG01017436">
    <property type="protein sequence ID" value="CEK64301.1"/>
    <property type="molecule type" value="Transcribed_RNA"/>
</dbReference>
<sequence>KRKCKERADRLGDAAVVEDGQSMDVTWSNHLLFQALKEIGDVCCETESRGETERQEKTQRKCVVKHRLYWILLARLAACRYL</sequence>
<name>A0A0B6Z8M1_9EUPU</name>
<evidence type="ECO:0000313" key="1">
    <source>
        <dbReference type="EMBL" id="CEK64301.1"/>
    </source>
</evidence>
<gene>
    <name evidence="1" type="primary">ORF51325</name>
</gene>